<reference evidence="1 2" key="1">
    <citation type="submission" date="2020-10" db="EMBL/GenBank/DDBJ databases">
        <title>Complete genome sequence of Cupriavidus basilensis CCUG 49340T.</title>
        <authorList>
            <person name="Salva-Serra F."/>
            <person name="Donoso R.A."/>
            <person name="Cho K.H."/>
            <person name="Yoo J.A."/>
            <person name="Lee K."/>
            <person name="Yoon S.-H."/>
            <person name="Perez-Pantoja D."/>
            <person name="Moore E.R.B."/>
        </authorList>
    </citation>
    <scope>NUCLEOTIDE SEQUENCE [LARGE SCALE GENOMIC DNA]</scope>
    <source>
        <strain evidence="2">CCUG 49340</strain>
    </source>
</reference>
<dbReference type="RefSeq" id="WP_150992220.1">
    <property type="nucleotide sequence ID" value="NZ_CP062804.1"/>
</dbReference>
<sequence length="207" mass="22696">MTTQTNQTDQQNQRNAAIAATLAEVSALTAQREVDRATLGQITAALQKLADQKDLFGFADFPPPSDGTTTSTRYRLSGEGQLPALYLNSIVPGKKTIPHNHDTWAVIVAVQGDELNRVYRRTDDGSNPERASIELERELVVRPGTPISFLPQDIHSIHVVGDAPTLHFHLYGRPLETLTGRIGVELETGRIVNYNATQMNRSEKAAA</sequence>
<dbReference type="GO" id="GO:0051213">
    <property type="term" value="F:dioxygenase activity"/>
    <property type="evidence" value="ECO:0007669"/>
    <property type="project" value="UniProtKB-KW"/>
</dbReference>
<dbReference type="CDD" id="cd10548">
    <property type="entry name" value="cupin_CDO"/>
    <property type="match status" value="1"/>
</dbReference>
<name>A0A643FJW2_9BURK</name>
<dbReference type="Proteomes" id="UP000397656">
    <property type="component" value="Chromosome 2"/>
</dbReference>
<dbReference type="EMBL" id="CP062804">
    <property type="protein sequence ID" value="QOT80939.1"/>
    <property type="molecule type" value="Genomic_DNA"/>
</dbReference>
<dbReference type="Gene3D" id="2.60.120.10">
    <property type="entry name" value="Jelly Rolls"/>
    <property type="match status" value="1"/>
</dbReference>
<dbReference type="GeneID" id="98404483"/>
<evidence type="ECO:0000313" key="2">
    <source>
        <dbReference type="Proteomes" id="UP000397656"/>
    </source>
</evidence>
<dbReference type="InterPro" id="IPR011051">
    <property type="entry name" value="RmlC_Cupin_sf"/>
</dbReference>
<protein>
    <submittedName>
        <fullName evidence="1">Cysteine dioxygenase family protein</fullName>
    </submittedName>
</protein>
<dbReference type="AlphaFoldDB" id="A0A643FJW2"/>
<organism evidence="1 2">
    <name type="scientific">Cupriavidus basilensis</name>
    <dbReference type="NCBI Taxonomy" id="68895"/>
    <lineage>
        <taxon>Bacteria</taxon>
        <taxon>Pseudomonadati</taxon>
        <taxon>Pseudomonadota</taxon>
        <taxon>Betaproteobacteria</taxon>
        <taxon>Burkholderiales</taxon>
        <taxon>Burkholderiaceae</taxon>
        <taxon>Cupriavidus</taxon>
    </lineage>
</organism>
<keyword evidence="1" id="KW-0560">Oxidoreductase</keyword>
<dbReference type="SUPFAM" id="SSF51182">
    <property type="entry name" value="RmlC-like cupins"/>
    <property type="match status" value="1"/>
</dbReference>
<gene>
    <name evidence="1" type="ORF">F7R26_026415</name>
</gene>
<accession>A0A643FJW2</accession>
<dbReference type="InterPro" id="IPR014710">
    <property type="entry name" value="RmlC-like_jellyroll"/>
</dbReference>
<proteinExistence type="predicted"/>
<evidence type="ECO:0000313" key="1">
    <source>
        <dbReference type="EMBL" id="QOT80939.1"/>
    </source>
</evidence>
<keyword evidence="1" id="KW-0223">Dioxygenase</keyword>